<evidence type="ECO:0000259" key="6">
    <source>
        <dbReference type="PROSITE" id="PS51078"/>
    </source>
</evidence>
<dbReference type="Gene3D" id="1.10.10.10">
    <property type="entry name" value="Winged helix-like DNA-binding domain superfamily/Winged helix DNA-binding domain"/>
    <property type="match status" value="1"/>
</dbReference>
<dbReference type="PANTHER" id="PTHR30136:SF24">
    <property type="entry name" value="HTH-TYPE TRANSCRIPTIONAL REPRESSOR ALLR"/>
    <property type="match status" value="1"/>
</dbReference>
<feature type="region of interest" description="Disordered" evidence="4">
    <location>
        <begin position="1"/>
        <end position="33"/>
    </location>
</feature>
<dbReference type="InterPro" id="IPR014757">
    <property type="entry name" value="Tscrpt_reg_IclR_C"/>
</dbReference>
<dbReference type="InterPro" id="IPR050707">
    <property type="entry name" value="HTH_MetabolicPath_Reg"/>
</dbReference>
<feature type="domain" description="IclR-ED" evidence="6">
    <location>
        <begin position="94"/>
        <end position="274"/>
    </location>
</feature>
<dbReference type="PANTHER" id="PTHR30136">
    <property type="entry name" value="HELIX-TURN-HELIX TRANSCRIPTIONAL REGULATOR, ICLR FAMILY"/>
    <property type="match status" value="1"/>
</dbReference>
<keyword evidence="1" id="KW-0805">Transcription regulation</keyword>
<dbReference type="SUPFAM" id="SSF46785">
    <property type="entry name" value="Winged helix' DNA-binding domain"/>
    <property type="match status" value="1"/>
</dbReference>
<evidence type="ECO:0000313" key="7">
    <source>
        <dbReference type="EMBL" id="MBO1902436.1"/>
    </source>
</evidence>
<dbReference type="Pfam" id="PF01614">
    <property type="entry name" value="IclR_C"/>
    <property type="match status" value="1"/>
</dbReference>
<dbReference type="InterPro" id="IPR036390">
    <property type="entry name" value="WH_DNA-bd_sf"/>
</dbReference>
<dbReference type="InterPro" id="IPR036388">
    <property type="entry name" value="WH-like_DNA-bd_sf"/>
</dbReference>
<comment type="caution">
    <text evidence="7">The sequence shown here is derived from an EMBL/GenBank/DDBJ whole genome shotgun (WGS) entry which is preliminary data.</text>
</comment>
<sequence>MDNRNTSSEAPGAAAETPADGPTAASRGPSGAKAVDRTARLLMELAEHPMGVTLAELGRRLEDPVPTVHRALAALRPYDLVRETVDGRYALGVSVAVLAGALAEGLDLRTEALPVMKELRDRIGETVHLGVLSGAQIVYVEKLDSLNAVRMVSRVGGTNPALTTAIGTSILTASDETTVDRTIELSRVLYGEVPPRERLSDTFEQIRSRGYATDLEVNEPGICCVGAAVYDLTGLPVAGISVSTPTLRFDRDRVEELGGTVAAAAAEISRRLGYRPSSATAETESR</sequence>
<organism evidence="7 8">
    <name type="scientific">Leucobacter weissii</name>
    <dbReference type="NCBI Taxonomy" id="1983706"/>
    <lineage>
        <taxon>Bacteria</taxon>
        <taxon>Bacillati</taxon>
        <taxon>Actinomycetota</taxon>
        <taxon>Actinomycetes</taxon>
        <taxon>Micrococcales</taxon>
        <taxon>Microbacteriaceae</taxon>
        <taxon>Leucobacter</taxon>
    </lineage>
</organism>
<dbReference type="Gene3D" id="3.30.450.40">
    <property type="match status" value="1"/>
</dbReference>
<gene>
    <name evidence="7" type="ORF">J4H92_10800</name>
</gene>
<protein>
    <submittedName>
        <fullName evidence="7">IclR family transcriptional regulator</fullName>
    </submittedName>
</protein>
<dbReference type="GO" id="GO:0003677">
    <property type="term" value="F:DNA binding"/>
    <property type="evidence" value="ECO:0007669"/>
    <property type="project" value="UniProtKB-KW"/>
</dbReference>
<evidence type="ECO:0000256" key="3">
    <source>
        <dbReference type="ARBA" id="ARBA00023163"/>
    </source>
</evidence>
<keyword evidence="2" id="KW-0238">DNA-binding</keyword>
<accession>A0A939MPW7</accession>
<dbReference type="Pfam" id="PF09339">
    <property type="entry name" value="HTH_IclR"/>
    <property type="match status" value="1"/>
</dbReference>
<keyword evidence="8" id="KW-1185">Reference proteome</keyword>
<evidence type="ECO:0000256" key="2">
    <source>
        <dbReference type="ARBA" id="ARBA00023125"/>
    </source>
</evidence>
<dbReference type="GO" id="GO:0003700">
    <property type="term" value="F:DNA-binding transcription factor activity"/>
    <property type="evidence" value="ECO:0007669"/>
    <property type="project" value="TreeGrafter"/>
</dbReference>
<evidence type="ECO:0000256" key="1">
    <source>
        <dbReference type="ARBA" id="ARBA00023015"/>
    </source>
</evidence>
<dbReference type="PROSITE" id="PS51078">
    <property type="entry name" value="ICLR_ED"/>
    <property type="match status" value="1"/>
</dbReference>
<dbReference type="InterPro" id="IPR005471">
    <property type="entry name" value="Tscrpt_reg_IclR_N"/>
</dbReference>
<proteinExistence type="predicted"/>
<name>A0A939MPW7_9MICO</name>
<evidence type="ECO:0000313" key="8">
    <source>
        <dbReference type="Proteomes" id="UP000664382"/>
    </source>
</evidence>
<dbReference type="RefSeq" id="WP_208098190.1">
    <property type="nucleotide sequence ID" value="NZ_JAGDYM010000011.1"/>
</dbReference>
<evidence type="ECO:0000256" key="4">
    <source>
        <dbReference type="SAM" id="MobiDB-lite"/>
    </source>
</evidence>
<dbReference type="GO" id="GO:0045892">
    <property type="term" value="P:negative regulation of DNA-templated transcription"/>
    <property type="evidence" value="ECO:0007669"/>
    <property type="project" value="TreeGrafter"/>
</dbReference>
<dbReference type="PROSITE" id="PS51077">
    <property type="entry name" value="HTH_ICLR"/>
    <property type="match status" value="1"/>
</dbReference>
<dbReference type="AlphaFoldDB" id="A0A939MPW7"/>
<dbReference type="InterPro" id="IPR029016">
    <property type="entry name" value="GAF-like_dom_sf"/>
</dbReference>
<keyword evidence="3" id="KW-0804">Transcription</keyword>
<dbReference type="Proteomes" id="UP000664382">
    <property type="component" value="Unassembled WGS sequence"/>
</dbReference>
<dbReference type="SMART" id="SM00346">
    <property type="entry name" value="HTH_ICLR"/>
    <property type="match status" value="1"/>
</dbReference>
<evidence type="ECO:0000259" key="5">
    <source>
        <dbReference type="PROSITE" id="PS51077"/>
    </source>
</evidence>
<dbReference type="EMBL" id="JAGDYM010000011">
    <property type="protein sequence ID" value="MBO1902436.1"/>
    <property type="molecule type" value="Genomic_DNA"/>
</dbReference>
<reference evidence="7" key="1">
    <citation type="submission" date="2021-03" db="EMBL/GenBank/DDBJ databases">
        <title>Leucobacter chromiisoli sp. nov., isolated from chromium-containing soil of chemical plant.</title>
        <authorList>
            <person name="Xu Z."/>
        </authorList>
    </citation>
    <scope>NUCLEOTIDE SEQUENCE</scope>
    <source>
        <strain evidence="7">S27</strain>
    </source>
</reference>
<feature type="domain" description="HTH iclR-type" evidence="5">
    <location>
        <begin position="32"/>
        <end position="93"/>
    </location>
</feature>
<dbReference type="SUPFAM" id="SSF55781">
    <property type="entry name" value="GAF domain-like"/>
    <property type="match status" value="1"/>
</dbReference>